<evidence type="ECO:0000259" key="6">
    <source>
        <dbReference type="PROSITE" id="PS50011"/>
    </source>
</evidence>
<feature type="compositionally biased region" description="Basic and acidic residues" evidence="4">
    <location>
        <begin position="421"/>
        <end position="430"/>
    </location>
</feature>
<dbReference type="PROSITE" id="PS50011">
    <property type="entry name" value="PROTEIN_KINASE_DOM"/>
    <property type="match status" value="1"/>
</dbReference>
<dbReference type="AlphaFoldDB" id="L1JUN1"/>
<dbReference type="GO" id="GO:0005524">
    <property type="term" value="F:ATP binding"/>
    <property type="evidence" value="ECO:0007669"/>
    <property type="project" value="UniProtKB-KW"/>
</dbReference>
<evidence type="ECO:0000313" key="9">
    <source>
        <dbReference type="Proteomes" id="UP000011087"/>
    </source>
</evidence>
<reference evidence="9" key="2">
    <citation type="submission" date="2012-11" db="EMBL/GenBank/DDBJ databases">
        <authorList>
            <person name="Kuo A."/>
            <person name="Curtis B.A."/>
            <person name="Tanifuji G."/>
            <person name="Burki F."/>
            <person name="Gruber A."/>
            <person name="Irimia M."/>
            <person name="Maruyama S."/>
            <person name="Arias M.C."/>
            <person name="Ball S.G."/>
            <person name="Gile G.H."/>
            <person name="Hirakawa Y."/>
            <person name="Hopkins J.F."/>
            <person name="Rensing S.A."/>
            <person name="Schmutz J."/>
            <person name="Symeonidi A."/>
            <person name="Elias M."/>
            <person name="Eveleigh R.J."/>
            <person name="Herman E.K."/>
            <person name="Klute M.J."/>
            <person name="Nakayama T."/>
            <person name="Obornik M."/>
            <person name="Reyes-Prieto A."/>
            <person name="Armbrust E.V."/>
            <person name="Aves S.J."/>
            <person name="Beiko R.G."/>
            <person name="Coutinho P."/>
            <person name="Dacks J.B."/>
            <person name="Durnford D.G."/>
            <person name="Fast N.M."/>
            <person name="Green B.R."/>
            <person name="Grisdale C."/>
            <person name="Hempe F."/>
            <person name="Henrissat B."/>
            <person name="Hoppner M.P."/>
            <person name="Ishida K.-I."/>
            <person name="Kim E."/>
            <person name="Koreny L."/>
            <person name="Kroth P.G."/>
            <person name="Liu Y."/>
            <person name="Malik S.-B."/>
            <person name="Maier U.G."/>
            <person name="McRose D."/>
            <person name="Mock T."/>
            <person name="Neilson J.A."/>
            <person name="Onodera N.T."/>
            <person name="Poole A.M."/>
            <person name="Pritham E.J."/>
            <person name="Richards T.A."/>
            <person name="Rocap G."/>
            <person name="Roy S.W."/>
            <person name="Sarai C."/>
            <person name="Schaack S."/>
            <person name="Shirato S."/>
            <person name="Slamovits C.H."/>
            <person name="Spencer D.F."/>
            <person name="Suzuki S."/>
            <person name="Worden A.Z."/>
            <person name="Zauner S."/>
            <person name="Barry K."/>
            <person name="Bell C."/>
            <person name="Bharti A.K."/>
            <person name="Crow J.A."/>
            <person name="Grimwood J."/>
            <person name="Kramer R."/>
            <person name="Lindquist E."/>
            <person name="Lucas S."/>
            <person name="Salamov A."/>
            <person name="McFadden G.I."/>
            <person name="Lane C.E."/>
            <person name="Keeling P.J."/>
            <person name="Gray M.W."/>
            <person name="Grigoriev I.V."/>
            <person name="Archibald J.M."/>
        </authorList>
    </citation>
    <scope>NUCLEOTIDE SEQUENCE</scope>
    <source>
        <strain evidence="9">CCMP2712</strain>
    </source>
</reference>
<dbReference type="Pfam" id="PF00069">
    <property type="entry name" value="Pkinase"/>
    <property type="match status" value="2"/>
</dbReference>
<keyword evidence="3" id="KW-0175">Coiled coil</keyword>
<proteinExistence type="predicted"/>
<protein>
    <recommendedName>
        <fullName evidence="6">Protein kinase domain-containing protein</fullName>
    </recommendedName>
</protein>
<evidence type="ECO:0000256" key="3">
    <source>
        <dbReference type="SAM" id="Coils"/>
    </source>
</evidence>
<dbReference type="KEGG" id="gtt:GUITHDRAFT_134135"/>
<evidence type="ECO:0000256" key="5">
    <source>
        <dbReference type="SAM" id="SignalP"/>
    </source>
</evidence>
<dbReference type="GO" id="GO:0005634">
    <property type="term" value="C:nucleus"/>
    <property type="evidence" value="ECO:0007669"/>
    <property type="project" value="TreeGrafter"/>
</dbReference>
<dbReference type="GO" id="GO:0004674">
    <property type="term" value="F:protein serine/threonine kinase activity"/>
    <property type="evidence" value="ECO:0007669"/>
    <property type="project" value="TreeGrafter"/>
</dbReference>
<dbReference type="SUPFAM" id="SSF56112">
    <property type="entry name" value="Protein kinase-like (PK-like)"/>
    <property type="match status" value="1"/>
</dbReference>
<dbReference type="eggNOG" id="KOG0698">
    <property type="taxonomic scope" value="Eukaryota"/>
</dbReference>
<dbReference type="STRING" id="905079.L1JUN1"/>
<evidence type="ECO:0000256" key="4">
    <source>
        <dbReference type="SAM" id="MobiDB-lite"/>
    </source>
</evidence>
<keyword evidence="2" id="KW-0067">ATP-binding</keyword>
<keyword evidence="1" id="KW-0547">Nucleotide-binding</keyword>
<dbReference type="HOGENOM" id="CLU_361491_0_0_1"/>
<feature type="region of interest" description="Disordered" evidence="4">
    <location>
        <begin position="666"/>
        <end position="724"/>
    </location>
</feature>
<keyword evidence="9" id="KW-1185">Reference proteome</keyword>
<evidence type="ECO:0000313" key="8">
    <source>
        <dbReference type="EnsemblProtists" id="EKX51778"/>
    </source>
</evidence>
<dbReference type="SMART" id="SM00220">
    <property type="entry name" value="S_TKc"/>
    <property type="match status" value="1"/>
</dbReference>
<sequence length="774" mass="86545">MRRQGQVTLLLLHILLLSWPETSFTTCGNARQVVAEDKDALRRLQRVTMVLRDAHGSMRSILPASFLNEVADRSHDMPPWMNVSDRPEQGVDRGAANCSSRSLLVKEFRASDFVGGVSMQDQGPSRRYQLKTLLALVKAQIPPLAVDDSTRSLQYGAGARDSLANVQDPGRACSRPFWIPHLVDVPMRTVFQRLRTCASAKPELEQQIEEANNKIAGMTEEDRHSARALAKRICELVGSWKVHVVRGEGVAQQSWAREAQFCYQAAAKIAEEYRFSDLYKLSTCLKSQLACFIAAQFGGEGPGWLSGPTELKLEHDLNEVKSSTGSGLQPLSDGSCDRKDQSPPKLLCYDRLTVTGKTLTKSARAEPTASPRERVSRARRRSVKGGNETSLEQSGCREISPTTFVRHVFSVYQEHQTSEMYSKRADRLDLDEKEEEEEEEGEEEEAEDEFHGYELKEAIGAGAYGEVWLATHEEWEGEKGEEGEEDGGGEEFPHADQFVLKRLYVEKGQEIRLSGMREVHFGLQLAGIPHVCRFIESFEEHANENVTELWLVFKFEDPFPDISILAGPPAVLAWEVMRQILQGVSFCHTKNVTHRDLKEETLDYAPPEVLFGDGVPCAAMRPHSYDLWSVGVIFLEMLLGTSKVFQIDGRTRAFMTVKMPNAPSKMIEQDARSIQGASSASNDENSPSSLAGALSQFAKQQSSRQDAMEKEEEEEEEEEEASNALQEALLKRDPLGIGLPDRQAVNLLRSLLRWNAEERISAEAALKHPYFVGS</sequence>
<evidence type="ECO:0000256" key="1">
    <source>
        <dbReference type="ARBA" id="ARBA00022741"/>
    </source>
</evidence>
<feature type="region of interest" description="Disordered" evidence="4">
    <location>
        <begin position="321"/>
        <end position="342"/>
    </location>
</feature>
<dbReference type="InterPro" id="IPR011009">
    <property type="entry name" value="Kinase-like_dom_sf"/>
</dbReference>
<feature type="region of interest" description="Disordered" evidence="4">
    <location>
        <begin position="420"/>
        <end position="452"/>
    </location>
</feature>
<gene>
    <name evidence="7" type="ORF">GUITHDRAFT_134135</name>
</gene>
<keyword evidence="5" id="KW-0732">Signal</keyword>
<name>L1JUN1_GUITC</name>
<feature type="chain" id="PRO_5008771801" description="Protein kinase domain-containing protein" evidence="5">
    <location>
        <begin position="25"/>
        <end position="774"/>
    </location>
</feature>
<organism evidence="7">
    <name type="scientific">Guillardia theta (strain CCMP2712)</name>
    <name type="common">Cryptophyte</name>
    <dbReference type="NCBI Taxonomy" id="905079"/>
    <lineage>
        <taxon>Eukaryota</taxon>
        <taxon>Cryptophyceae</taxon>
        <taxon>Pyrenomonadales</taxon>
        <taxon>Geminigeraceae</taxon>
        <taxon>Guillardia</taxon>
    </lineage>
</organism>
<dbReference type="EnsemblProtists" id="EKX51778">
    <property type="protein sequence ID" value="EKX51778"/>
    <property type="gene ID" value="GUITHDRAFT_134135"/>
</dbReference>
<accession>L1JUN1</accession>
<feature type="coiled-coil region" evidence="3">
    <location>
        <begin position="194"/>
        <end position="221"/>
    </location>
</feature>
<evidence type="ECO:0000256" key="2">
    <source>
        <dbReference type="ARBA" id="ARBA00022840"/>
    </source>
</evidence>
<evidence type="ECO:0000313" key="7">
    <source>
        <dbReference type="EMBL" id="EKX51778.1"/>
    </source>
</evidence>
<dbReference type="PaxDb" id="55529-EKX51778"/>
<dbReference type="Proteomes" id="UP000011087">
    <property type="component" value="Unassembled WGS sequence"/>
</dbReference>
<feature type="compositionally biased region" description="Acidic residues" evidence="4">
    <location>
        <begin position="431"/>
        <end position="448"/>
    </location>
</feature>
<feature type="compositionally biased region" description="Low complexity" evidence="4">
    <location>
        <begin position="677"/>
        <end position="689"/>
    </location>
</feature>
<feature type="domain" description="Protein kinase" evidence="6">
    <location>
        <begin position="453"/>
        <end position="771"/>
    </location>
</feature>
<dbReference type="RefSeq" id="XP_005838758.1">
    <property type="nucleotide sequence ID" value="XM_005838701.1"/>
</dbReference>
<feature type="compositionally biased region" description="Acidic residues" evidence="4">
    <location>
        <begin position="709"/>
        <end position="721"/>
    </location>
</feature>
<dbReference type="GeneID" id="17308563"/>
<dbReference type="Gene3D" id="1.10.510.10">
    <property type="entry name" value="Transferase(Phosphotransferase) domain 1"/>
    <property type="match status" value="2"/>
</dbReference>
<feature type="region of interest" description="Disordered" evidence="4">
    <location>
        <begin position="359"/>
        <end position="395"/>
    </location>
</feature>
<reference evidence="7 9" key="1">
    <citation type="journal article" date="2012" name="Nature">
        <title>Algal genomes reveal evolutionary mosaicism and the fate of nucleomorphs.</title>
        <authorList>
            <consortium name="DOE Joint Genome Institute"/>
            <person name="Curtis B.A."/>
            <person name="Tanifuji G."/>
            <person name="Burki F."/>
            <person name="Gruber A."/>
            <person name="Irimia M."/>
            <person name="Maruyama S."/>
            <person name="Arias M.C."/>
            <person name="Ball S.G."/>
            <person name="Gile G.H."/>
            <person name="Hirakawa Y."/>
            <person name="Hopkins J.F."/>
            <person name="Kuo A."/>
            <person name="Rensing S.A."/>
            <person name="Schmutz J."/>
            <person name="Symeonidi A."/>
            <person name="Elias M."/>
            <person name="Eveleigh R.J."/>
            <person name="Herman E.K."/>
            <person name="Klute M.J."/>
            <person name="Nakayama T."/>
            <person name="Obornik M."/>
            <person name="Reyes-Prieto A."/>
            <person name="Armbrust E.V."/>
            <person name="Aves S.J."/>
            <person name="Beiko R.G."/>
            <person name="Coutinho P."/>
            <person name="Dacks J.B."/>
            <person name="Durnford D.G."/>
            <person name="Fast N.M."/>
            <person name="Green B.R."/>
            <person name="Grisdale C.J."/>
            <person name="Hempel F."/>
            <person name="Henrissat B."/>
            <person name="Hoppner M.P."/>
            <person name="Ishida K."/>
            <person name="Kim E."/>
            <person name="Koreny L."/>
            <person name="Kroth P.G."/>
            <person name="Liu Y."/>
            <person name="Malik S.B."/>
            <person name="Maier U.G."/>
            <person name="McRose D."/>
            <person name="Mock T."/>
            <person name="Neilson J.A."/>
            <person name="Onodera N.T."/>
            <person name="Poole A.M."/>
            <person name="Pritham E.J."/>
            <person name="Richards T.A."/>
            <person name="Rocap G."/>
            <person name="Roy S.W."/>
            <person name="Sarai C."/>
            <person name="Schaack S."/>
            <person name="Shirato S."/>
            <person name="Slamovits C.H."/>
            <person name="Spencer D.F."/>
            <person name="Suzuki S."/>
            <person name="Worden A.Z."/>
            <person name="Zauner S."/>
            <person name="Barry K."/>
            <person name="Bell C."/>
            <person name="Bharti A.K."/>
            <person name="Crow J.A."/>
            <person name="Grimwood J."/>
            <person name="Kramer R."/>
            <person name="Lindquist E."/>
            <person name="Lucas S."/>
            <person name="Salamov A."/>
            <person name="McFadden G.I."/>
            <person name="Lane C.E."/>
            <person name="Keeling P.J."/>
            <person name="Gray M.W."/>
            <person name="Grigoriev I.V."/>
            <person name="Archibald J.M."/>
        </authorList>
    </citation>
    <scope>NUCLEOTIDE SEQUENCE</scope>
    <source>
        <strain evidence="7 9">CCMP2712</strain>
    </source>
</reference>
<dbReference type="Gene3D" id="3.30.200.20">
    <property type="entry name" value="Phosphorylase Kinase, domain 1"/>
    <property type="match status" value="1"/>
</dbReference>
<dbReference type="OrthoDB" id="10264738at2759"/>
<reference evidence="8" key="3">
    <citation type="submission" date="2015-06" db="UniProtKB">
        <authorList>
            <consortium name="EnsemblProtists"/>
        </authorList>
    </citation>
    <scope>IDENTIFICATION</scope>
</reference>
<feature type="signal peptide" evidence="5">
    <location>
        <begin position="1"/>
        <end position="24"/>
    </location>
</feature>
<dbReference type="InterPro" id="IPR000719">
    <property type="entry name" value="Prot_kinase_dom"/>
</dbReference>
<dbReference type="EMBL" id="JH992974">
    <property type="protein sequence ID" value="EKX51778.1"/>
    <property type="molecule type" value="Genomic_DNA"/>
</dbReference>
<dbReference type="InterPro" id="IPR050108">
    <property type="entry name" value="CDK"/>
</dbReference>
<dbReference type="PANTHER" id="PTHR24056">
    <property type="entry name" value="CELL DIVISION PROTEIN KINASE"/>
    <property type="match status" value="1"/>
</dbReference>